<organism evidence="1 2">
    <name type="scientific">Hyaloscypha bicolor E</name>
    <dbReference type="NCBI Taxonomy" id="1095630"/>
    <lineage>
        <taxon>Eukaryota</taxon>
        <taxon>Fungi</taxon>
        <taxon>Dikarya</taxon>
        <taxon>Ascomycota</taxon>
        <taxon>Pezizomycotina</taxon>
        <taxon>Leotiomycetes</taxon>
        <taxon>Helotiales</taxon>
        <taxon>Hyaloscyphaceae</taxon>
        <taxon>Hyaloscypha</taxon>
        <taxon>Hyaloscypha bicolor</taxon>
    </lineage>
</organism>
<name>A0A2J6TDV8_9HELO</name>
<keyword evidence="2" id="KW-1185">Reference proteome</keyword>
<proteinExistence type="predicted"/>
<reference evidence="1 2" key="1">
    <citation type="submission" date="2016-04" db="EMBL/GenBank/DDBJ databases">
        <title>A degradative enzymes factory behind the ericoid mycorrhizal symbiosis.</title>
        <authorList>
            <consortium name="DOE Joint Genome Institute"/>
            <person name="Martino E."/>
            <person name="Morin E."/>
            <person name="Grelet G."/>
            <person name="Kuo A."/>
            <person name="Kohler A."/>
            <person name="Daghino S."/>
            <person name="Barry K."/>
            <person name="Choi C."/>
            <person name="Cichocki N."/>
            <person name="Clum A."/>
            <person name="Copeland A."/>
            <person name="Hainaut M."/>
            <person name="Haridas S."/>
            <person name="Labutti K."/>
            <person name="Lindquist E."/>
            <person name="Lipzen A."/>
            <person name="Khouja H.-R."/>
            <person name="Murat C."/>
            <person name="Ohm R."/>
            <person name="Olson A."/>
            <person name="Spatafora J."/>
            <person name="Veneault-Fourrey C."/>
            <person name="Henrissat B."/>
            <person name="Grigoriev I."/>
            <person name="Martin F."/>
            <person name="Perotto S."/>
        </authorList>
    </citation>
    <scope>NUCLEOTIDE SEQUENCE [LARGE SCALE GENOMIC DNA]</scope>
    <source>
        <strain evidence="1 2">E</strain>
    </source>
</reference>
<dbReference type="GeneID" id="36588025"/>
<dbReference type="AlphaFoldDB" id="A0A2J6TDV8"/>
<gene>
    <name evidence="1" type="ORF">K444DRAFT_611475</name>
</gene>
<dbReference type="InParanoid" id="A0A2J6TDV8"/>
<dbReference type="OrthoDB" id="3531322at2759"/>
<protein>
    <submittedName>
        <fullName evidence="1">Uncharacterized protein</fullName>
    </submittedName>
</protein>
<accession>A0A2J6TDV8</accession>
<sequence>MEANSELDDYQYDDDLSEDAILVTPFEVCPDSLGELSGGQDESIDPDSICEEGGETYSYMISNARVRAALKRPIRLCKCVGVPVCLMILEIELLETKRSRQMPRLMRFKSVEITAEFKDAEGKSKLGPEIAMFCPETYTGKPTFVAHQIKTALKLKLDPAGAIPVGLKLEFDRTHTQHFQQSFSVEITGRALRYGPRTPIVKWDIKEDESLKQGVPKQLRLVVAVKNPDERAFNIKLNFLAYLGFNAVEFRVRKKGSVLSTKVDPKSLRERALNDELGRQHGEKYQCRADDEELTGLMLEVETNMKDSTVGKTSAFG</sequence>
<dbReference type="RefSeq" id="XP_024738118.1">
    <property type="nucleotide sequence ID" value="XM_024879948.1"/>
</dbReference>
<evidence type="ECO:0000313" key="2">
    <source>
        <dbReference type="Proteomes" id="UP000235371"/>
    </source>
</evidence>
<dbReference type="Proteomes" id="UP000235371">
    <property type="component" value="Unassembled WGS sequence"/>
</dbReference>
<evidence type="ECO:0000313" key="1">
    <source>
        <dbReference type="EMBL" id="PMD61214.1"/>
    </source>
</evidence>
<dbReference type="EMBL" id="KZ613786">
    <property type="protein sequence ID" value="PMD61214.1"/>
    <property type="molecule type" value="Genomic_DNA"/>
</dbReference>